<dbReference type="Proteomes" id="UP000290565">
    <property type="component" value="Unassembled WGS sequence"/>
</dbReference>
<accession>A0A4Q0SKG2</accession>
<gene>
    <name evidence="1" type="ORF">XH94_19100</name>
</gene>
<comment type="caution">
    <text evidence="1">The sequence shown here is derived from an EMBL/GenBank/DDBJ whole genome shotgun (WGS) entry which is preliminary data.</text>
</comment>
<proteinExistence type="predicted"/>
<evidence type="ECO:0000313" key="1">
    <source>
        <dbReference type="EMBL" id="RXH39140.1"/>
    </source>
</evidence>
<evidence type="ECO:0000313" key="2">
    <source>
        <dbReference type="Proteomes" id="UP000290565"/>
    </source>
</evidence>
<dbReference type="AlphaFoldDB" id="A0A4Q0SKG2"/>
<dbReference type="EMBL" id="LBJM01000054">
    <property type="protein sequence ID" value="RXH39140.1"/>
    <property type="molecule type" value="Genomic_DNA"/>
</dbReference>
<protein>
    <submittedName>
        <fullName evidence="1">Uncharacterized protein</fullName>
    </submittedName>
</protein>
<reference evidence="1 2" key="1">
    <citation type="submission" date="2015-04" db="EMBL/GenBank/DDBJ databases">
        <title>Comparative genomics of rhizobia nodulating Arachis hypogaea in China.</title>
        <authorList>
            <person name="Li Y."/>
        </authorList>
    </citation>
    <scope>NUCLEOTIDE SEQUENCE [LARGE SCALE GENOMIC DNA]</scope>
    <source>
        <strain evidence="1 2">CCBAU 51787</strain>
    </source>
</reference>
<name>A0A4Q0SKG2_9BRAD</name>
<sequence length="90" mass="10049">MAIYLTHIGGRRFAATPVELAKRLASNCVRAIRARPSASQDCEDPVRWRGDDGTLRKVVVLQDRVLNRAAEKMMLAGNIEKFSLQLVAVR</sequence>
<organism evidence="1 2">
    <name type="scientific">Bradyrhizobium zhanjiangense</name>
    <dbReference type="NCBI Taxonomy" id="1325107"/>
    <lineage>
        <taxon>Bacteria</taxon>
        <taxon>Pseudomonadati</taxon>
        <taxon>Pseudomonadota</taxon>
        <taxon>Alphaproteobacteria</taxon>
        <taxon>Hyphomicrobiales</taxon>
        <taxon>Nitrobacteraceae</taxon>
        <taxon>Bradyrhizobium</taxon>
    </lineage>
</organism>